<evidence type="ECO:0000256" key="2">
    <source>
        <dbReference type="ARBA" id="ARBA00008873"/>
    </source>
</evidence>
<dbReference type="InterPro" id="IPR058533">
    <property type="entry name" value="Cation_efflux_TM"/>
</dbReference>
<feature type="transmembrane region" description="Helical" evidence="8">
    <location>
        <begin position="31"/>
        <end position="55"/>
    </location>
</feature>
<keyword evidence="12" id="KW-1185">Reference proteome</keyword>
<proteinExistence type="inferred from homology"/>
<dbReference type="SUPFAM" id="SSF160240">
    <property type="entry name" value="Cation efflux protein cytoplasmic domain-like"/>
    <property type="match status" value="1"/>
</dbReference>
<dbReference type="Proteomes" id="UP001501581">
    <property type="component" value="Unassembled WGS sequence"/>
</dbReference>
<dbReference type="SUPFAM" id="SSF161111">
    <property type="entry name" value="Cation efflux protein transmembrane domain-like"/>
    <property type="match status" value="1"/>
</dbReference>
<feature type="domain" description="Cation efflux protein cytoplasmic" evidence="10">
    <location>
        <begin position="223"/>
        <end position="301"/>
    </location>
</feature>
<dbReference type="InterPro" id="IPR002524">
    <property type="entry name" value="Cation_efflux"/>
</dbReference>
<dbReference type="Gene3D" id="1.20.1510.10">
    <property type="entry name" value="Cation efflux protein transmembrane domain"/>
    <property type="match status" value="1"/>
</dbReference>
<feature type="domain" description="Cation efflux protein transmembrane" evidence="9">
    <location>
        <begin position="32"/>
        <end position="219"/>
    </location>
</feature>
<organism evidence="11 12">
    <name type="scientific">Nocardioides dubius</name>
    <dbReference type="NCBI Taxonomy" id="317019"/>
    <lineage>
        <taxon>Bacteria</taxon>
        <taxon>Bacillati</taxon>
        <taxon>Actinomycetota</taxon>
        <taxon>Actinomycetes</taxon>
        <taxon>Propionibacteriales</taxon>
        <taxon>Nocardioidaceae</taxon>
        <taxon>Nocardioides</taxon>
    </lineage>
</organism>
<dbReference type="PANTHER" id="PTHR11562">
    <property type="entry name" value="CATION EFFLUX PROTEIN/ ZINC TRANSPORTER"/>
    <property type="match status" value="1"/>
</dbReference>
<evidence type="ECO:0000256" key="7">
    <source>
        <dbReference type="ARBA" id="ARBA00023136"/>
    </source>
</evidence>
<dbReference type="InterPro" id="IPR050681">
    <property type="entry name" value="CDF/SLC30A"/>
</dbReference>
<dbReference type="NCBIfam" id="TIGR01297">
    <property type="entry name" value="CDF"/>
    <property type="match status" value="1"/>
</dbReference>
<comment type="caution">
    <text evidence="11">The sequence shown here is derived from an EMBL/GenBank/DDBJ whole genome shotgun (WGS) entry which is preliminary data.</text>
</comment>
<evidence type="ECO:0000313" key="12">
    <source>
        <dbReference type="Proteomes" id="UP001501581"/>
    </source>
</evidence>
<evidence type="ECO:0000256" key="1">
    <source>
        <dbReference type="ARBA" id="ARBA00004141"/>
    </source>
</evidence>
<dbReference type="PANTHER" id="PTHR11562:SF17">
    <property type="entry name" value="RE54080P-RELATED"/>
    <property type="match status" value="1"/>
</dbReference>
<feature type="transmembrane region" description="Helical" evidence="8">
    <location>
        <begin position="95"/>
        <end position="117"/>
    </location>
</feature>
<dbReference type="InterPro" id="IPR027469">
    <property type="entry name" value="Cation_efflux_TMD_sf"/>
</dbReference>
<evidence type="ECO:0000259" key="9">
    <source>
        <dbReference type="Pfam" id="PF01545"/>
    </source>
</evidence>
<dbReference type="Pfam" id="PF16916">
    <property type="entry name" value="ZT_dimer"/>
    <property type="match status" value="1"/>
</dbReference>
<evidence type="ECO:0000313" key="11">
    <source>
        <dbReference type="EMBL" id="GAA1113207.1"/>
    </source>
</evidence>
<keyword evidence="7 8" id="KW-0472">Membrane</keyword>
<dbReference type="RefSeq" id="WP_343996574.1">
    <property type="nucleotide sequence ID" value="NZ_BAAALG010000016.1"/>
</dbReference>
<protein>
    <submittedName>
        <fullName evidence="11">Cation diffusion facilitator family transporter</fullName>
    </submittedName>
</protein>
<sequence length="316" mass="32640">MGVGHGHGHAAGQDGGHAASRAADRGRLVKVLAVTASVMVIEVIGAWVTGSLALLADAGHMATDASAVLIALSASYVATRPPGPRATFGLHRAEILAALVNAVVLLGVCGWLAWAAIGRLRDPEPVHGSGMVGFALLGLLANLVALAILVRADRSSLNIRGAFLEVATDTLGSVLALVAGAVIWLTGFDRADALASLAIAVLILPRSISLIRDSAAVLLETAPKGLDLADVRRHLARLPGVVEVHDLHAWTITSGMPSLSAHVTVTDERLAEQGVGAVLDELSACVGEHFGIRHATFQVEPQSHREHEDLGEPGCS</sequence>
<feature type="transmembrane region" description="Helical" evidence="8">
    <location>
        <begin position="129"/>
        <end position="150"/>
    </location>
</feature>
<feature type="transmembrane region" description="Helical" evidence="8">
    <location>
        <begin position="162"/>
        <end position="187"/>
    </location>
</feature>
<keyword evidence="4 8" id="KW-0812">Transmembrane</keyword>
<keyword evidence="6" id="KW-0406">Ion transport</keyword>
<name>A0ABN1U1Y9_9ACTN</name>
<evidence type="ECO:0000256" key="5">
    <source>
        <dbReference type="ARBA" id="ARBA00022989"/>
    </source>
</evidence>
<dbReference type="Pfam" id="PF01545">
    <property type="entry name" value="Cation_efflux"/>
    <property type="match status" value="1"/>
</dbReference>
<keyword evidence="5 8" id="KW-1133">Transmembrane helix</keyword>
<comment type="similarity">
    <text evidence="2">Belongs to the cation diffusion facilitator (CDF) transporter (TC 2.A.4) family. SLC30A subfamily.</text>
</comment>
<evidence type="ECO:0000256" key="6">
    <source>
        <dbReference type="ARBA" id="ARBA00023065"/>
    </source>
</evidence>
<keyword evidence="3" id="KW-0813">Transport</keyword>
<gene>
    <name evidence="11" type="ORF">GCM10009668_38880</name>
</gene>
<evidence type="ECO:0000256" key="3">
    <source>
        <dbReference type="ARBA" id="ARBA00022448"/>
    </source>
</evidence>
<reference evidence="11 12" key="1">
    <citation type="journal article" date="2019" name="Int. J. Syst. Evol. Microbiol.">
        <title>The Global Catalogue of Microorganisms (GCM) 10K type strain sequencing project: providing services to taxonomists for standard genome sequencing and annotation.</title>
        <authorList>
            <consortium name="The Broad Institute Genomics Platform"/>
            <consortium name="The Broad Institute Genome Sequencing Center for Infectious Disease"/>
            <person name="Wu L."/>
            <person name="Ma J."/>
        </authorList>
    </citation>
    <scope>NUCLEOTIDE SEQUENCE [LARGE SCALE GENOMIC DNA]</scope>
    <source>
        <strain evidence="11 12">JCM 13008</strain>
    </source>
</reference>
<evidence type="ECO:0000256" key="4">
    <source>
        <dbReference type="ARBA" id="ARBA00022692"/>
    </source>
</evidence>
<accession>A0ABN1U1Y9</accession>
<dbReference type="EMBL" id="BAAALG010000016">
    <property type="protein sequence ID" value="GAA1113207.1"/>
    <property type="molecule type" value="Genomic_DNA"/>
</dbReference>
<dbReference type="InterPro" id="IPR036837">
    <property type="entry name" value="Cation_efflux_CTD_sf"/>
</dbReference>
<evidence type="ECO:0000256" key="8">
    <source>
        <dbReference type="SAM" id="Phobius"/>
    </source>
</evidence>
<evidence type="ECO:0000259" key="10">
    <source>
        <dbReference type="Pfam" id="PF16916"/>
    </source>
</evidence>
<comment type="subcellular location">
    <subcellularLocation>
        <location evidence="1">Membrane</location>
        <topology evidence="1">Multi-pass membrane protein</topology>
    </subcellularLocation>
</comment>
<dbReference type="InterPro" id="IPR027470">
    <property type="entry name" value="Cation_efflux_CTD"/>
</dbReference>